<feature type="chain" id="PRO_5028408834" evidence="1">
    <location>
        <begin position="27"/>
        <end position="55"/>
    </location>
</feature>
<dbReference type="AlphaFoldDB" id="A0A6P4E8H4"/>
<feature type="signal peptide" evidence="1">
    <location>
        <begin position="1"/>
        <end position="26"/>
    </location>
</feature>
<gene>
    <name evidence="2" type="primary">LOC108039116</name>
</gene>
<name>A0A6P4E8H4_DRORH</name>
<evidence type="ECO:0000256" key="1">
    <source>
        <dbReference type="SAM" id="SignalP"/>
    </source>
</evidence>
<proteinExistence type="predicted"/>
<evidence type="ECO:0000313" key="2">
    <source>
        <dbReference type="RefSeq" id="XP_016971528.1"/>
    </source>
</evidence>
<keyword evidence="1" id="KW-0732">Signal</keyword>
<accession>A0A6P4E8H4</accession>
<dbReference type="RefSeq" id="XP_016971528.1">
    <property type="nucleotide sequence ID" value="XM_017116039.1"/>
</dbReference>
<organism evidence="2">
    <name type="scientific">Drosophila rhopaloa</name>
    <name type="common">Fruit fly</name>
    <dbReference type="NCBI Taxonomy" id="1041015"/>
    <lineage>
        <taxon>Eukaryota</taxon>
        <taxon>Metazoa</taxon>
        <taxon>Ecdysozoa</taxon>
        <taxon>Arthropoda</taxon>
        <taxon>Hexapoda</taxon>
        <taxon>Insecta</taxon>
        <taxon>Pterygota</taxon>
        <taxon>Neoptera</taxon>
        <taxon>Endopterygota</taxon>
        <taxon>Diptera</taxon>
        <taxon>Brachycera</taxon>
        <taxon>Muscomorpha</taxon>
        <taxon>Ephydroidea</taxon>
        <taxon>Drosophilidae</taxon>
        <taxon>Drosophila</taxon>
        <taxon>Sophophora</taxon>
    </lineage>
</organism>
<protein>
    <submittedName>
        <fullName evidence="2">Uncharacterized protein LOC108039116</fullName>
    </submittedName>
</protein>
<reference evidence="2" key="1">
    <citation type="submission" date="2025-08" db="UniProtKB">
        <authorList>
            <consortium name="RefSeq"/>
        </authorList>
    </citation>
    <scope>IDENTIFICATION</scope>
</reference>
<sequence length="55" mass="5858">MQFSTFLMAMLVVTTLMLFSAPATEATFLLIACLLRSPLCPWVTTATTATTKGSG</sequence>